<dbReference type="PANTHER" id="PTHR24221">
    <property type="entry name" value="ATP-BINDING CASSETTE SUB-FAMILY B"/>
    <property type="match status" value="1"/>
</dbReference>
<accession>A0A5Q0GY41</accession>
<proteinExistence type="predicted"/>
<name>A0A5Q0GY41_SACSY</name>
<feature type="transmembrane region" description="Helical" evidence="7">
    <location>
        <begin position="81"/>
        <end position="102"/>
    </location>
</feature>
<dbReference type="PANTHER" id="PTHR24221:SF654">
    <property type="entry name" value="ATP-BINDING CASSETTE SUB-FAMILY B MEMBER 6"/>
    <property type="match status" value="1"/>
</dbReference>
<dbReference type="KEGG" id="ssyi:EKG83_16755"/>
<dbReference type="SUPFAM" id="SSF90123">
    <property type="entry name" value="ABC transporter transmembrane region"/>
    <property type="match status" value="1"/>
</dbReference>
<dbReference type="InterPro" id="IPR017871">
    <property type="entry name" value="ABC_transporter-like_CS"/>
</dbReference>
<evidence type="ECO:0000313" key="9">
    <source>
        <dbReference type="EMBL" id="QFZ18879.1"/>
    </source>
</evidence>
<dbReference type="Proteomes" id="UP000325787">
    <property type="component" value="Chromosome"/>
</dbReference>
<dbReference type="AlphaFoldDB" id="A0A5Q0GY41"/>
<keyword evidence="6 7" id="KW-0472">Membrane</keyword>
<evidence type="ECO:0000259" key="8">
    <source>
        <dbReference type="PROSITE" id="PS50893"/>
    </source>
</evidence>
<keyword evidence="5 7" id="KW-1133">Transmembrane helix</keyword>
<feature type="domain" description="ABC transporter" evidence="8">
    <location>
        <begin position="379"/>
        <end position="622"/>
    </location>
</feature>
<feature type="transmembrane region" description="Helical" evidence="7">
    <location>
        <begin position="182"/>
        <end position="204"/>
    </location>
</feature>
<keyword evidence="2 7" id="KW-0812">Transmembrane</keyword>
<keyword evidence="4 9" id="KW-0067">ATP-binding</keyword>
<dbReference type="SMART" id="SM00382">
    <property type="entry name" value="AAA"/>
    <property type="match status" value="1"/>
</dbReference>
<evidence type="ECO:0000256" key="3">
    <source>
        <dbReference type="ARBA" id="ARBA00022741"/>
    </source>
</evidence>
<dbReference type="GO" id="GO:0005886">
    <property type="term" value="C:plasma membrane"/>
    <property type="evidence" value="ECO:0007669"/>
    <property type="project" value="UniProtKB-SubCell"/>
</dbReference>
<keyword evidence="3" id="KW-0547">Nucleotide-binding</keyword>
<feature type="transmembrane region" description="Helical" evidence="7">
    <location>
        <begin position="276"/>
        <end position="300"/>
    </location>
</feature>
<organism evidence="9 10">
    <name type="scientific">Saccharothrix syringae</name>
    <name type="common">Nocardiopsis syringae</name>
    <dbReference type="NCBI Taxonomy" id="103733"/>
    <lineage>
        <taxon>Bacteria</taxon>
        <taxon>Bacillati</taxon>
        <taxon>Actinomycetota</taxon>
        <taxon>Actinomycetes</taxon>
        <taxon>Pseudonocardiales</taxon>
        <taxon>Pseudonocardiaceae</taxon>
        <taxon>Saccharothrix</taxon>
    </lineage>
</organism>
<dbReference type="GO" id="GO:0005524">
    <property type="term" value="F:ATP binding"/>
    <property type="evidence" value="ECO:0007669"/>
    <property type="project" value="UniProtKB-KW"/>
</dbReference>
<dbReference type="InterPro" id="IPR036640">
    <property type="entry name" value="ABC1_TM_sf"/>
</dbReference>
<dbReference type="PROSITE" id="PS50893">
    <property type="entry name" value="ABC_TRANSPORTER_2"/>
    <property type="match status" value="1"/>
</dbReference>
<comment type="subcellular location">
    <subcellularLocation>
        <location evidence="1">Cell membrane</location>
        <topology evidence="1">Multi-pass membrane protein</topology>
    </subcellularLocation>
</comment>
<sequence length="632" mass="68072">MGRRPRTARERFAAWGNTAREQFAARWDIARLLPHAGHGLVAALVGTDLLLGCLPVVFTVATAAVLGRVPAAVEAGVGSGAWHSLVAVFAVAAGAFVAGQLLSPVERALGELVARRVDGRVFDELMAASLRSTGLGPLEDQRALDALRSAARELEFGVQSPGRAATGLLALIARYTELTGCAVAIGVVFSWPAATALVVTVLLFRHGQRGGLRRYAMTRSRLAAGRREVDYLRDLAGGAAAAKEIRVFGLLGWLRQRLRDTHLRHLEPLWAERRAIYLWPFVRFSVVGLVVTGAVFAVVGATAHELTLTGFVLVATSALGLLRLAEHYPEADLPTAIGMRAHDAVRRFAEHVDAHEQEHGQRHPGTALRSPVPEPVGAIRFERVAFRYPGQDRPVFDGLDLTIPVGRRTAVVGVNGAGKTTLVKLLARLYEPTAGRITLDGVDIRRFPVDEWRARLGVIFQDFVRYEASVADNVGLGAVGSPDDRATIREVVDSVGLTEAVARLPRGLDTPLARHLTGGAELSGGQWQRVALARALFALRRGCRVVVLDEPTASLDVRAEAGFFEEFAGLAGSATTLLISHRFSTVRHADLIVVLEHGRVTEQGGHADLLARDGRYAELFRLQADRFADAAG</sequence>
<dbReference type="InterPro" id="IPR027417">
    <property type="entry name" value="P-loop_NTPase"/>
</dbReference>
<evidence type="ECO:0000256" key="4">
    <source>
        <dbReference type="ARBA" id="ARBA00022840"/>
    </source>
</evidence>
<dbReference type="GO" id="GO:0016887">
    <property type="term" value="F:ATP hydrolysis activity"/>
    <property type="evidence" value="ECO:0007669"/>
    <property type="project" value="InterPro"/>
</dbReference>
<dbReference type="OrthoDB" id="9806127at2"/>
<dbReference type="RefSeq" id="WP_084716369.1">
    <property type="nucleotide sequence ID" value="NZ_CP034550.1"/>
</dbReference>
<evidence type="ECO:0000256" key="5">
    <source>
        <dbReference type="ARBA" id="ARBA00022989"/>
    </source>
</evidence>
<evidence type="ECO:0000313" key="10">
    <source>
        <dbReference type="Proteomes" id="UP000325787"/>
    </source>
</evidence>
<gene>
    <name evidence="9" type="ORF">EKG83_16755</name>
</gene>
<dbReference type="InterPro" id="IPR039421">
    <property type="entry name" value="Type_1_exporter"/>
</dbReference>
<dbReference type="Gene3D" id="3.40.50.300">
    <property type="entry name" value="P-loop containing nucleotide triphosphate hydrolases"/>
    <property type="match status" value="1"/>
</dbReference>
<protein>
    <submittedName>
        <fullName evidence="9">ABC transporter ATP-binding protein</fullName>
    </submittedName>
</protein>
<keyword evidence="10" id="KW-1185">Reference proteome</keyword>
<dbReference type="SUPFAM" id="SSF52540">
    <property type="entry name" value="P-loop containing nucleoside triphosphate hydrolases"/>
    <property type="match status" value="1"/>
</dbReference>
<feature type="transmembrane region" description="Helical" evidence="7">
    <location>
        <begin position="49"/>
        <end position="69"/>
    </location>
</feature>
<evidence type="ECO:0000256" key="1">
    <source>
        <dbReference type="ARBA" id="ARBA00004651"/>
    </source>
</evidence>
<reference evidence="10" key="1">
    <citation type="journal article" date="2021" name="Curr. Microbiol.">
        <title>Complete genome of nocamycin-producing strain Saccharothrix syringae NRRL B-16468 reveals the biosynthetic potential for secondary metabolites.</title>
        <authorList>
            <person name="Mo X."/>
            <person name="Yang S."/>
        </authorList>
    </citation>
    <scope>NUCLEOTIDE SEQUENCE [LARGE SCALE GENOMIC DNA]</scope>
    <source>
        <strain evidence="10">ATCC 51364 / DSM 43886 / JCM 6844 / KCTC 9398 / NBRC 14523 / NRRL B-16468 / INA 2240</strain>
    </source>
</reference>
<dbReference type="GO" id="GO:0034040">
    <property type="term" value="F:ATPase-coupled lipid transmembrane transporter activity"/>
    <property type="evidence" value="ECO:0007669"/>
    <property type="project" value="TreeGrafter"/>
</dbReference>
<evidence type="ECO:0000256" key="6">
    <source>
        <dbReference type="ARBA" id="ARBA00023136"/>
    </source>
</evidence>
<dbReference type="InterPro" id="IPR003439">
    <property type="entry name" value="ABC_transporter-like_ATP-bd"/>
</dbReference>
<dbReference type="InterPro" id="IPR003593">
    <property type="entry name" value="AAA+_ATPase"/>
</dbReference>
<evidence type="ECO:0000256" key="7">
    <source>
        <dbReference type="SAM" id="Phobius"/>
    </source>
</evidence>
<dbReference type="Pfam" id="PF00005">
    <property type="entry name" value="ABC_tran"/>
    <property type="match status" value="1"/>
</dbReference>
<dbReference type="EMBL" id="CP034550">
    <property type="protein sequence ID" value="QFZ18879.1"/>
    <property type="molecule type" value="Genomic_DNA"/>
</dbReference>
<dbReference type="PROSITE" id="PS00211">
    <property type="entry name" value="ABC_TRANSPORTER_1"/>
    <property type="match status" value="1"/>
</dbReference>
<dbReference type="Gene3D" id="1.20.1560.10">
    <property type="entry name" value="ABC transporter type 1, transmembrane domain"/>
    <property type="match status" value="1"/>
</dbReference>
<evidence type="ECO:0000256" key="2">
    <source>
        <dbReference type="ARBA" id="ARBA00022692"/>
    </source>
</evidence>